<reference evidence="19" key="1">
    <citation type="journal article" date="2004" name="Nature">
        <title>Genome duplication in the teleost fish Tetraodon nigroviridis reveals the early vertebrate proto-karyotype.</title>
        <authorList>
            <person name="Jaillon O."/>
            <person name="Aury J.-M."/>
            <person name="Brunet F."/>
            <person name="Petit J.-L."/>
            <person name="Stange-Thomann N."/>
            <person name="Mauceli E."/>
            <person name="Bouneau L."/>
            <person name="Fischer C."/>
            <person name="Ozouf-Costaz C."/>
            <person name="Bernot A."/>
            <person name="Nicaud S."/>
            <person name="Jaffe D."/>
            <person name="Fisher S."/>
            <person name="Lutfalla G."/>
            <person name="Dossat C."/>
            <person name="Segurens B."/>
            <person name="Dasilva C."/>
            <person name="Salanoubat M."/>
            <person name="Levy M."/>
            <person name="Boudet N."/>
            <person name="Castellano S."/>
            <person name="Anthouard V."/>
            <person name="Jubin C."/>
            <person name="Castelli V."/>
            <person name="Katinka M."/>
            <person name="Vacherie B."/>
            <person name="Biemont C."/>
            <person name="Skalli Z."/>
            <person name="Cattolico L."/>
            <person name="Poulain J."/>
            <person name="De Berardinis V."/>
            <person name="Cruaud C."/>
            <person name="Duprat S."/>
            <person name="Brottier P."/>
            <person name="Coutanceau J.-P."/>
            <person name="Gouzy J."/>
            <person name="Parra G."/>
            <person name="Lardier G."/>
            <person name="Chapple C."/>
            <person name="McKernan K.J."/>
            <person name="McEwan P."/>
            <person name="Bosak S."/>
            <person name="Kellis M."/>
            <person name="Volff J.-N."/>
            <person name="Guigo R."/>
            <person name="Zody M.C."/>
            <person name="Mesirov J."/>
            <person name="Lindblad-Toh K."/>
            <person name="Birren B."/>
            <person name="Nusbaum C."/>
            <person name="Kahn D."/>
            <person name="Robinson-Rechavi M."/>
            <person name="Laudet V."/>
            <person name="Schachter V."/>
            <person name="Quetier F."/>
            <person name="Saurin W."/>
            <person name="Scarpelli C."/>
            <person name="Wincker P."/>
            <person name="Lander E.S."/>
            <person name="Weissenbach J."/>
            <person name="Roest Crollius H."/>
        </authorList>
    </citation>
    <scope>NUCLEOTIDE SEQUENCE [LARGE SCALE GENOMIC DNA]</scope>
</reference>
<comment type="subcellular location">
    <subcellularLocation>
        <location evidence="2">Cell membrane</location>
        <topology evidence="2">Multi-pass membrane protein</topology>
    </subcellularLocation>
    <subcellularLocation>
        <location evidence="1">Cell projection</location>
    </subcellularLocation>
</comment>
<evidence type="ECO:0000256" key="17">
    <source>
        <dbReference type="SAM" id="SignalP"/>
    </source>
</evidence>
<evidence type="ECO:0000256" key="3">
    <source>
        <dbReference type="ARBA" id="ARBA00022475"/>
    </source>
</evidence>
<evidence type="ECO:0000256" key="11">
    <source>
        <dbReference type="ARBA" id="ARBA00023170"/>
    </source>
</evidence>
<feature type="region of interest" description="Disordered" evidence="15">
    <location>
        <begin position="40"/>
        <end position="155"/>
    </location>
</feature>
<keyword evidence="5 17" id="KW-0732">Signal</keyword>
<keyword evidence="10" id="KW-1015">Disulfide bond</keyword>
<dbReference type="PRINTS" id="PR00237">
    <property type="entry name" value="GPCRRHODOPSN"/>
</dbReference>
<dbReference type="EMBL" id="CAAE01014625">
    <property type="protein sequence ID" value="CAG01068.1"/>
    <property type="molecule type" value="Genomic_DNA"/>
</dbReference>
<evidence type="ECO:0000256" key="8">
    <source>
        <dbReference type="ARBA" id="ARBA00023040"/>
    </source>
</evidence>
<dbReference type="InterPro" id="IPR000276">
    <property type="entry name" value="GPCR_Rhodpsn"/>
</dbReference>
<evidence type="ECO:0000259" key="18">
    <source>
        <dbReference type="PROSITE" id="PS50262"/>
    </source>
</evidence>
<evidence type="ECO:0000256" key="5">
    <source>
        <dbReference type="ARBA" id="ARBA00022729"/>
    </source>
</evidence>
<dbReference type="GO" id="GO:0005886">
    <property type="term" value="C:plasma membrane"/>
    <property type="evidence" value="ECO:0007669"/>
    <property type="project" value="UniProtKB-SubCell"/>
</dbReference>
<dbReference type="GO" id="GO:0007193">
    <property type="term" value="P:adenylate cyclase-inhibiting G protein-coupled receptor signaling pathway"/>
    <property type="evidence" value="ECO:0007669"/>
    <property type="project" value="TreeGrafter"/>
</dbReference>
<dbReference type="GO" id="GO:0008528">
    <property type="term" value="F:G protein-coupled peptide receptor activity"/>
    <property type="evidence" value="ECO:0007669"/>
    <property type="project" value="TreeGrafter"/>
</dbReference>
<gene>
    <name evidence="19" type="ORF">GSTENG00019697001</name>
</gene>
<dbReference type="CDD" id="cd15127">
    <property type="entry name" value="7tmA_GPR37"/>
    <property type="match status" value="1"/>
</dbReference>
<feature type="domain" description="G-protein coupled receptors family 1 profile" evidence="18">
    <location>
        <begin position="187"/>
        <end position="456"/>
    </location>
</feature>
<feature type="transmembrane region" description="Helical" evidence="16">
    <location>
        <begin position="290"/>
        <end position="309"/>
    </location>
</feature>
<dbReference type="HOGENOM" id="CLU_029119_0_0_1"/>
<keyword evidence="13" id="KW-0807">Transducer</keyword>
<evidence type="ECO:0000313" key="19">
    <source>
        <dbReference type="EMBL" id="CAG01068.1"/>
    </source>
</evidence>
<name>Q4SE64_TETNG</name>
<dbReference type="PRINTS" id="PR01421">
    <property type="entry name" value="GPR37ORPHANR"/>
</dbReference>
<dbReference type="Pfam" id="PF00001">
    <property type="entry name" value="7tm_1"/>
    <property type="match status" value="1"/>
</dbReference>
<dbReference type="GO" id="GO:0036505">
    <property type="term" value="F:prosaposin receptor activity"/>
    <property type="evidence" value="ECO:0007669"/>
    <property type="project" value="TreeGrafter"/>
</dbReference>
<evidence type="ECO:0000256" key="7">
    <source>
        <dbReference type="ARBA" id="ARBA00022989"/>
    </source>
</evidence>
<dbReference type="PANTHER" id="PTHR46216">
    <property type="entry name" value="PROSAPOSIN RECEPTOR GPR37 FAMILY MEMBER"/>
    <property type="match status" value="1"/>
</dbReference>
<feature type="chain" id="PRO_5004243899" evidence="17">
    <location>
        <begin position="19"/>
        <end position="488"/>
    </location>
</feature>
<proteinExistence type="predicted"/>
<dbReference type="OrthoDB" id="9939725at2759"/>
<feature type="transmembrane region" description="Helical" evidence="16">
    <location>
        <begin position="439"/>
        <end position="459"/>
    </location>
</feature>
<dbReference type="GO" id="GO:0042995">
    <property type="term" value="C:cell projection"/>
    <property type="evidence" value="ECO:0007669"/>
    <property type="project" value="UniProtKB-SubCell"/>
</dbReference>
<feature type="transmembrane region" description="Helical" evidence="16">
    <location>
        <begin position="348"/>
        <end position="372"/>
    </location>
</feature>
<evidence type="ECO:0000256" key="12">
    <source>
        <dbReference type="ARBA" id="ARBA00023180"/>
    </source>
</evidence>
<evidence type="ECO:0000256" key="6">
    <source>
        <dbReference type="ARBA" id="ARBA00022843"/>
    </source>
</evidence>
<sequence length="488" mass="52525">MLLLLPGLLCASLCGGAAQRRSPRTKGRFSAHHSAAAEWNALPLTRGAGGGLRGPELRGSGPESPTRSPAGRFGPQTLRRAVRQSVRRRLATEAGDERSPRGLGPGAPWAQEQEAGAPAGLNLSDYGDQEPDYAAPDEAGPSPLPPVEPRSRRRPLKNPFYPLGAEAAGAYAVTLVSAVLFGVGVVGNVSVMCAVCHDFRLRSVSSSLLASLALWDLGVLFLCLPLVLFHQLTGAWLLGPLSCRIVPYLEVASLGVTTFTLCALCIDRFRAATNVQLYYEMTENWASTSAKLAVIWVGAMLLALPELLIRQLLADAGEAGVHERCLIRISTQLPDTLYVLGLTYDSARLWWCFGCYFCLPTLFTIVSSLLTARKMRGGAERARGRASRKQMQLESQMNCVVVALAILYGFCTVPENLCNMLGAYMAASVAPPTLRLLQLLSQLLLFCKAAAAPVLLLSLCRPFSRAFLDCCCCCFQECHPQRSAAAAE</sequence>
<dbReference type="PROSITE" id="PS50262">
    <property type="entry name" value="G_PROTEIN_RECEP_F1_2"/>
    <property type="match status" value="1"/>
</dbReference>
<dbReference type="KEGG" id="tng:GSTEN00019697G001"/>
<keyword evidence="11" id="KW-0675">Receptor</keyword>
<evidence type="ECO:0000256" key="9">
    <source>
        <dbReference type="ARBA" id="ARBA00023136"/>
    </source>
</evidence>
<keyword evidence="3" id="KW-1003">Cell membrane</keyword>
<evidence type="ECO:0000256" key="4">
    <source>
        <dbReference type="ARBA" id="ARBA00022692"/>
    </source>
</evidence>
<evidence type="ECO:0000256" key="13">
    <source>
        <dbReference type="ARBA" id="ARBA00023224"/>
    </source>
</evidence>
<comment type="caution">
    <text evidence="19">The sequence shown here is derived from an EMBL/GenBank/DDBJ whole genome shotgun (WGS) entry which is preliminary data.</text>
</comment>
<evidence type="ECO:0000256" key="10">
    <source>
        <dbReference type="ARBA" id="ARBA00023157"/>
    </source>
</evidence>
<feature type="non-terminal residue" evidence="19">
    <location>
        <position position="488"/>
    </location>
</feature>
<evidence type="ECO:0000256" key="14">
    <source>
        <dbReference type="ARBA" id="ARBA00023273"/>
    </source>
</evidence>
<keyword evidence="12" id="KW-0325">Glycoprotein</keyword>
<keyword evidence="4 16" id="KW-0812">Transmembrane</keyword>
<evidence type="ECO:0000256" key="2">
    <source>
        <dbReference type="ARBA" id="ARBA00004651"/>
    </source>
</evidence>
<dbReference type="AlphaFoldDB" id="Q4SE64"/>
<dbReference type="FunFam" id="1.20.1070.10:FF:000059">
    <property type="entry name" value="G protein-coupled receptor 37"/>
    <property type="match status" value="1"/>
</dbReference>
<feature type="transmembrane region" description="Helical" evidence="16">
    <location>
        <begin position="248"/>
        <end position="269"/>
    </location>
</feature>
<accession>Q4SE64</accession>
<keyword evidence="7 16" id="KW-1133">Transmembrane helix</keyword>
<evidence type="ECO:0000256" key="15">
    <source>
        <dbReference type="SAM" id="MobiDB-lite"/>
    </source>
</evidence>
<reference evidence="19" key="2">
    <citation type="submission" date="2004-02" db="EMBL/GenBank/DDBJ databases">
        <authorList>
            <consortium name="Genoscope"/>
            <consortium name="Whitehead Institute Centre for Genome Research"/>
        </authorList>
    </citation>
    <scope>NUCLEOTIDE SEQUENCE</scope>
</reference>
<keyword evidence="8" id="KW-0297">G-protein coupled receptor</keyword>
<feature type="signal peptide" evidence="17">
    <location>
        <begin position="1"/>
        <end position="18"/>
    </location>
</feature>
<evidence type="ECO:0000256" key="1">
    <source>
        <dbReference type="ARBA" id="ARBA00004316"/>
    </source>
</evidence>
<dbReference type="PANTHER" id="PTHR46216:SF3">
    <property type="entry name" value="PROSAPOSIN RECEPTOR GPR37"/>
    <property type="match status" value="1"/>
</dbReference>
<dbReference type="Gene3D" id="1.20.1070.10">
    <property type="entry name" value="Rhodopsin 7-helix transmembrane proteins"/>
    <property type="match status" value="1"/>
</dbReference>
<keyword evidence="9 16" id="KW-0472">Membrane</keyword>
<feature type="transmembrane region" description="Helical" evidence="16">
    <location>
        <begin position="168"/>
        <end position="196"/>
    </location>
</feature>
<feature type="transmembrane region" description="Helical" evidence="16">
    <location>
        <begin position="208"/>
        <end position="228"/>
    </location>
</feature>
<dbReference type="InterPro" id="IPR003909">
    <property type="entry name" value="GPR37_orph"/>
</dbReference>
<dbReference type="GO" id="GO:0043235">
    <property type="term" value="C:receptor complex"/>
    <property type="evidence" value="ECO:0007669"/>
    <property type="project" value="TreeGrafter"/>
</dbReference>
<evidence type="ECO:0000256" key="16">
    <source>
        <dbReference type="SAM" id="Phobius"/>
    </source>
</evidence>
<keyword evidence="14" id="KW-0966">Cell projection</keyword>
<dbReference type="InterPro" id="IPR017452">
    <property type="entry name" value="GPCR_Rhodpsn_7TM"/>
</dbReference>
<dbReference type="SUPFAM" id="SSF81321">
    <property type="entry name" value="Family A G protein-coupled receptor-like"/>
    <property type="match status" value="1"/>
</dbReference>
<keyword evidence="6" id="KW-0832">Ubl conjugation</keyword>
<dbReference type="GO" id="GO:0043410">
    <property type="term" value="P:positive regulation of MAPK cascade"/>
    <property type="evidence" value="ECO:0007669"/>
    <property type="project" value="TreeGrafter"/>
</dbReference>
<feature type="compositionally biased region" description="Basic residues" evidence="15">
    <location>
        <begin position="80"/>
        <end position="89"/>
    </location>
</feature>
<protein>
    <submittedName>
        <fullName evidence="19">(spotted green pufferfish) hypothetical protein</fullName>
    </submittedName>
</protein>
<organism evidence="19">
    <name type="scientific">Tetraodon nigroviridis</name>
    <name type="common">Spotted green pufferfish</name>
    <name type="synonym">Chelonodon nigroviridis</name>
    <dbReference type="NCBI Taxonomy" id="99883"/>
    <lineage>
        <taxon>Eukaryota</taxon>
        <taxon>Metazoa</taxon>
        <taxon>Chordata</taxon>
        <taxon>Craniata</taxon>
        <taxon>Vertebrata</taxon>
        <taxon>Euteleostomi</taxon>
        <taxon>Actinopterygii</taxon>
        <taxon>Neopterygii</taxon>
        <taxon>Teleostei</taxon>
        <taxon>Neoteleostei</taxon>
        <taxon>Acanthomorphata</taxon>
        <taxon>Eupercaria</taxon>
        <taxon>Tetraodontiformes</taxon>
        <taxon>Tetradontoidea</taxon>
        <taxon>Tetraodontidae</taxon>
        <taxon>Tetraodon</taxon>
    </lineage>
</organism>